<dbReference type="RefSeq" id="WP_146368609.1">
    <property type="nucleotide sequence ID" value="NZ_CP042295.1"/>
</dbReference>
<organism evidence="6 7">
    <name type="scientific">Mycoplasma anserisalpingitidis</name>
    <dbReference type="NCBI Taxonomy" id="519450"/>
    <lineage>
        <taxon>Bacteria</taxon>
        <taxon>Bacillati</taxon>
        <taxon>Mycoplasmatota</taxon>
        <taxon>Mollicutes</taxon>
        <taxon>Mycoplasmataceae</taxon>
        <taxon>Mycoplasma</taxon>
    </lineage>
</organism>
<comment type="similarity">
    <text evidence="1 3 4">Belongs to the GrpE family.</text>
</comment>
<evidence type="ECO:0000256" key="4">
    <source>
        <dbReference type="RuleBase" id="RU004478"/>
    </source>
</evidence>
<gene>
    <name evidence="3 6" type="primary">grpE</name>
    <name evidence="6" type="ORF">FRW55_02610</name>
</gene>
<dbReference type="PRINTS" id="PR00773">
    <property type="entry name" value="GRPEPROTEIN"/>
</dbReference>
<comment type="function">
    <text evidence="3">Participates actively in the response to hyperosmotic and heat shock by preventing the aggregation of stress-denatured proteins, in association with DnaK and GrpE. It is the nucleotide exchange factor for DnaK and may function as a thermosensor. Unfolded proteins bind initially to DnaJ; upon interaction with the DnaJ-bound protein, DnaK hydrolyzes its bound ATP, resulting in the formation of a stable complex. GrpE releases ADP from DnaK; ATP binding to DnaK triggers the release of the substrate protein, thus completing the reaction cycle. Several rounds of ATP-dependent interactions between DnaJ, DnaK and GrpE are required for fully efficient folding.</text>
</comment>
<comment type="subcellular location">
    <subcellularLocation>
        <location evidence="3">Cytoplasm</location>
    </subcellularLocation>
</comment>
<name>A0A5B8K2E1_9MOLU</name>
<dbReference type="EMBL" id="CP042295">
    <property type="protein sequence ID" value="QDY87035.1"/>
    <property type="molecule type" value="Genomic_DNA"/>
</dbReference>
<comment type="subunit">
    <text evidence="3">Homodimer.</text>
</comment>
<dbReference type="KEGG" id="mans:FRW55_02610"/>
<reference evidence="6 7" key="1">
    <citation type="journal article" date="2019" name="Microbiol. Resour. Announc.">
        <title>Complete Genome Sequences of Three Mycoplasma anserisalpingitis (Mycoplasma sp. 1220) Strains.</title>
        <authorList>
            <person name="Grozner D."/>
            <person name="Forro B."/>
            <person name="Kovacs A.B."/>
            <person name="Marton S."/>
            <person name="Banyai K."/>
            <person name="Kreizinger Z."/>
            <person name="Sulyok K.M."/>
            <person name="Gyuranecz M."/>
        </authorList>
    </citation>
    <scope>NUCLEOTIDE SEQUENCE [LARGE SCALE GENOMIC DNA]</scope>
    <source>
        <strain evidence="6 7">ATCC:BAA-2147</strain>
    </source>
</reference>
<dbReference type="GO" id="GO:0003755">
    <property type="term" value="F:peptidyl-prolyl cis-trans isomerase activity"/>
    <property type="evidence" value="ECO:0007669"/>
    <property type="project" value="InterPro"/>
</dbReference>
<dbReference type="PANTHER" id="PTHR21237:SF23">
    <property type="entry name" value="GRPE PROTEIN HOMOLOG, MITOCHONDRIAL"/>
    <property type="match status" value="1"/>
</dbReference>
<dbReference type="PANTHER" id="PTHR21237">
    <property type="entry name" value="GRPE PROTEIN"/>
    <property type="match status" value="1"/>
</dbReference>
<dbReference type="Proteomes" id="UP000318927">
    <property type="component" value="Chromosome"/>
</dbReference>
<evidence type="ECO:0000256" key="5">
    <source>
        <dbReference type="SAM" id="Coils"/>
    </source>
</evidence>
<dbReference type="HAMAP" id="MF_01151">
    <property type="entry name" value="GrpE"/>
    <property type="match status" value="1"/>
</dbReference>
<dbReference type="GO" id="GO:0051087">
    <property type="term" value="F:protein-folding chaperone binding"/>
    <property type="evidence" value="ECO:0007669"/>
    <property type="project" value="InterPro"/>
</dbReference>
<dbReference type="GO" id="GO:0005737">
    <property type="term" value="C:cytoplasm"/>
    <property type="evidence" value="ECO:0007669"/>
    <property type="project" value="UniProtKB-SubCell"/>
</dbReference>
<dbReference type="GO" id="GO:0006457">
    <property type="term" value="P:protein folding"/>
    <property type="evidence" value="ECO:0007669"/>
    <property type="project" value="InterPro"/>
</dbReference>
<dbReference type="AlphaFoldDB" id="A0A5B8K2E1"/>
<dbReference type="SUPFAM" id="SSF54534">
    <property type="entry name" value="FKBP-like"/>
    <property type="match status" value="1"/>
</dbReference>
<keyword evidence="7" id="KW-1185">Reference proteome</keyword>
<dbReference type="InterPro" id="IPR000740">
    <property type="entry name" value="GrpE"/>
</dbReference>
<dbReference type="GO" id="GO:0051082">
    <property type="term" value="F:unfolded protein binding"/>
    <property type="evidence" value="ECO:0007669"/>
    <property type="project" value="TreeGrafter"/>
</dbReference>
<evidence type="ECO:0000313" key="7">
    <source>
        <dbReference type="Proteomes" id="UP000318927"/>
    </source>
</evidence>
<keyword evidence="5" id="KW-0175">Coiled coil</keyword>
<dbReference type="Pfam" id="PF01025">
    <property type="entry name" value="GrpE"/>
    <property type="match status" value="1"/>
</dbReference>
<evidence type="ECO:0000256" key="2">
    <source>
        <dbReference type="ARBA" id="ARBA00023186"/>
    </source>
</evidence>
<accession>A0A5B8K2E1</accession>
<evidence type="ECO:0000256" key="1">
    <source>
        <dbReference type="ARBA" id="ARBA00009054"/>
    </source>
</evidence>
<dbReference type="Gene3D" id="3.10.50.40">
    <property type="match status" value="1"/>
</dbReference>
<dbReference type="OrthoDB" id="9812586at2"/>
<keyword evidence="3" id="KW-0346">Stress response</keyword>
<keyword evidence="3" id="KW-0963">Cytoplasm</keyword>
<evidence type="ECO:0000256" key="3">
    <source>
        <dbReference type="HAMAP-Rule" id="MF_01151"/>
    </source>
</evidence>
<keyword evidence="2 3" id="KW-0143">Chaperone</keyword>
<evidence type="ECO:0000313" key="6">
    <source>
        <dbReference type="EMBL" id="QDY87035.1"/>
    </source>
</evidence>
<dbReference type="SUPFAM" id="SSF58014">
    <property type="entry name" value="Coiled-coil domain of nucleotide exchange factor GrpE"/>
    <property type="match status" value="1"/>
</dbReference>
<feature type="coiled-coil region" evidence="5">
    <location>
        <begin position="88"/>
        <end position="176"/>
    </location>
</feature>
<sequence length="287" mass="33510">MKKMQKIQTNDILEGNFNLFVEGVEIPEYTKTTKITIGKNEYLDNFDSYLINRKSFPNLEVKLTFPKSYRDENFAGKNALVKISDVKLTKSQNMLKKIEEELINLNARALKLSEINKSLQEQIEQKDKEIIASREAFMSKVQEMSTKADLELRRKKEENDEKLKEEKQKIKDFALQGFVEDFISPFNNFILAIKATENTDNQVLKNFIYGFKMIENQFVNTLNNHNIELIIPNVSEEFNPEFHYAIDFIESTEHENNSIAKLNNYGFKLNNRVIKPAVVTLYKKISN</sequence>
<dbReference type="InterPro" id="IPR046357">
    <property type="entry name" value="PPIase_dom_sf"/>
</dbReference>
<dbReference type="SUPFAM" id="SSF51064">
    <property type="entry name" value="Head domain of nucleotide exchange factor GrpE"/>
    <property type="match status" value="1"/>
</dbReference>
<dbReference type="InterPro" id="IPR009012">
    <property type="entry name" value="GrpE_head"/>
</dbReference>
<dbReference type="GO" id="GO:0000774">
    <property type="term" value="F:adenyl-nucleotide exchange factor activity"/>
    <property type="evidence" value="ECO:0007669"/>
    <property type="project" value="InterPro"/>
</dbReference>
<dbReference type="GO" id="GO:0042803">
    <property type="term" value="F:protein homodimerization activity"/>
    <property type="evidence" value="ECO:0007669"/>
    <property type="project" value="InterPro"/>
</dbReference>
<protein>
    <recommendedName>
        <fullName evidence="3">Protein GrpE</fullName>
    </recommendedName>
    <alternativeName>
        <fullName evidence="3">HSP-70 cofactor</fullName>
    </alternativeName>
</protein>
<proteinExistence type="inferred from homology"/>
<dbReference type="Gene3D" id="2.30.22.10">
    <property type="entry name" value="Head domain of nucleotide exchange factor GrpE"/>
    <property type="match status" value="1"/>
</dbReference>
<dbReference type="InterPro" id="IPR013805">
    <property type="entry name" value="GrpE_CC"/>
</dbReference>
<dbReference type="Gene3D" id="3.90.20.20">
    <property type="match status" value="1"/>
</dbReference>